<feature type="transmembrane region" description="Helical" evidence="1">
    <location>
        <begin position="145"/>
        <end position="166"/>
    </location>
</feature>
<dbReference type="OrthoDB" id="2638860at2759"/>
<keyword evidence="1" id="KW-1133">Transmembrane helix</keyword>
<evidence type="ECO:0000256" key="1">
    <source>
        <dbReference type="SAM" id="Phobius"/>
    </source>
</evidence>
<name>A0A286UIR8_9AGAM</name>
<reference evidence="2 3" key="1">
    <citation type="journal article" date="2017" name="Mol. Ecol.">
        <title>Comparative and population genomic landscape of Phellinus noxius: A hypervariable fungus causing root rot in trees.</title>
        <authorList>
            <person name="Chung C.L."/>
            <person name="Lee T.J."/>
            <person name="Akiba M."/>
            <person name="Lee H.H."/>
            <person name="Kuo T.H."/>
            <person name="Liu D."/>
            <person name="Ke H.M."/>
            <person name="Yokoi T."/>
            <person name="Roa M.B."/>
            <person name="Lu M.J."/>
            <person name="Chang Y.Y."/>
            <person name="Ann P.J."/>
            <person name="Tsai J.N."/>
            <person name="Chen C.Y."/>
            <person name="Tzean S.S."/>
            <person name="Ota Y."/>
            <person name="Hattori T."/>
            <person name="Sahashi N."/>
            <person name="Liou R.F."/>
            <person name="Kikuchi T."/>
            <person name="Tsai I.J."/>
        </authorList>
    </citation>
    <scope>NUCLEOTIDE SEQUENCE [LARGE SCALE GENOMIC DNA]</scope>
    <source>
        <strain evidence="2 3">FFPRI411160</strain>
    </source>
</reference>
<keyword evidence="3" id="KW-1185">Reference proteome</keyword>
<comment type="caution">
    <text evidence="2">The sequence shown here is derived from an EMBL/GenBank/DDBJ whole genome shotgun (WGS) entry which is preliminary data.</text>
</comment>
<proteinExistence type="predicted"/>
<dbReference type="InParanoid" id="A0A286UIR8"/>
<dbReference type="EMBL" id="NBII01000004">
    <property type="protein sequence ID" value="PAV19487.1"/>
    <property type="molecule type" value="Genomic_DNA"/>
</dbReference>
<accession>A0A286UIR8</accession>
<protein>
    <submittedName>
        <fullName evidence="2">Uncharacterized protein</fullName>
    </submittedName>
</protein>
<dbReference type="Proteomes" id="UP000217199">
    <property type="component" value="Unassembled WGS sequence"/>
</dbReference>
<feature type="transmembrane region" description="Helical" evidence="1">
    <location>
        <begin position="77"/>
        <end position="94"/>
    </location>
</feature>
<keyword evidence="1" id="KW-0812">Transmembrane</keyword>
<evidence type="ECO:0000313" key="3">
    <source>
        <dbReference type="Proteomes" id="UP000217199"/>
    </source>
</evidence>
<evidence type="ECO:0000313" key="2">
    <source>
        <dbReference type="EMBL" id="PAV19487.1"/>
    </source>
</evidence>
<dbReference type="AlphaFoldDB" id="A0A286UIR8"/>
<sequence>MGNLTELTLQCRIYALYDKSNTILKILVTTFVLNCTALTVISVKVMIKEQAIMLSLGDTQDLHMCIPLNLSSFYKSIWIPVLVHEAVLFSLALYKGFQNITDHGTKAALSRFTIFLVKDSIIYFVVVFFVLLANELIWTLGSEKLIEIPVGFAFSISSIMSQRLLINIREKYVTRGYRVGSSFSTTGPSNRGYYRSDAELWETTTELTTFSISYGSEYTETRHTPPA</sequence>
<organism evidence="2 3">
    <name type="scientific">Pyrrhoderma noxium</name>
    <dbReference type="NCBI Taxonomy" id="2282107"/>
    <lineage>
        <taxon>Eukaryota</taxon>
        <taxon>Fungi</taxon>
        <taxon>Dikarya</taxon>
        <taxon>Basidiomycota</taxon>
        <taxon>Agaricomycotina</taxon>
        <taxon>Agaricomycetes</taxon>
        <taxon>Hymenochaetales</taxon>
        <taxon>Hymenochaetaceae</taxon>
        <taxon>Pyrrhoderma</taxon>
    </lineage>
</organism>
<keyword evidence="1" id="KW-0472">Membrane</keyword>
<feature type="transmembrane region" description="Helical" evidence="1">
    <location>
        <begin position="115"/>
        <end position="133"/>
    </location>
</feature>
<feature type="transmembrane region" description="Helical" evidence="1">
    <location>
        <begin position="26"/>
        <end position="47"/>
    </location>
</feature>
<gene>
    <name evidence="2" type="ORF">PNOK_0442100</name>
</gene>